<gene>
    <name evidence="2" type="ORF">GCM10010981_18030</name>
</gene>
<sequence>MNGGKPEKPIEVRQGITALWIAVGINEVDALVNTLIFRIQTGLTWVVIEVTISILLSWFFLHRIARGRSWARATYLTIKTLSIGVMFNISETWWQTSPLFVVIDWVALFITFYGAYLLFTYPSDRWFEAMSARVPLAEN</sequence>
<evidence type="ECO:0000256" key="1">
    <source>
        <dbReference type="SAM" id="Phobius"/>
    </source>
</evidence>
<keyword evidence="3" id="KW-1185">Reference proteome</keyword>
<organism evidence="2 3">
    <name type="scientific">Dyella nitratireducens</name>
    <dbReference type="NCBI Taxonomy" id="1849580"/>
    <lineage>
        <taxon>Bacteria</taxon>
        <taxon>Pseudomonadati</taxon>
        <taxon>Pseudomonadota</taxon>
        <taxon>Gammaproteobacteria</taxon>
        <taxon>Lysobacterales</taxon>
        <taxon>Rhodanobacteraceae</taxon>
        <taxon>Dyella</taxon>
    </lineage>
</organism>
<name>A0ABQ1FTU5_9GAMM</name>
<accession>A0ABQ1FTU5</accession>
<feature type="transmembrane region" description="Helical" evidence="1">
    <location>
        <begin position="42"/>
        <end position="61"/>
    </location>
</feature>
<keyword evidence="1" id="KW-0812">Transmembrane</keyword>
<reference evidence="3" key="1">
    <citation type="journal article" date="2019" name="Int. J. Syst. Evol. Microbiol.">
        <title>The Global Catalogue of Microorganisms (GCM) 10K type strain sequencing project: providing services to taxonomists for standard genome sequencing and annotation.</title>
        <authorList>
            <consortium name="The Broad Institute Genomics Platform"/>
            <consortium name="The Broad Institute Genome Sequencing Center for Infectious Disease"/>
            <person name="Wu L."/>
            <person name="Ma J."/>
        </authorList>
    </citation>
    <scope>NUCLEOTIDE SEQUENCE [LARGE SCALE GENOMIC DNA]</scope>
    <source>
        <strain evidence="3">CGMCC 1.15439</strain>
    </source>
</reference>
<dbReference type="RefSeq" id="WP_188793874.1">
    <property type="nucleotide sequence ID" value="NZ_BMJA01000001.1"/>
</dbReference>
<evidence type="ECO:0008006" key="4">
    <source>
        <dbReference type="Google" id="ProtNLM"/>
    </source>
</evidence>
<keyword evidence="1" id="KW-1133">Transmembrane helix</keyword>
<dbReference type="Proteomes" id="UP000620046">
    <property type="component" value="Unassembled WGS sequence"/>
</dbReference>
<comment type="caution">
    <text evidence="2">The sequence shown here is derived from an EMBL/GenBank/DDBJ whole genome shotgun (WGS) entry which is preliminary data.</text>
</comment>
<keyword evidence="1" id="KW-0472">Membrane</keyword>
<evidence type="ECO:0000313" key="3">
    <source>
        <dbReference type="Proteomes" id="UP000620046"/>
    </source>
</evidence>
<dbReference type="EMBL" id="BMJA01000001">
    <property type="protein sequence ID" value="GGA29490.1"/>
    <property type="molecule type" value="Genomic_DNA"/>
</dbReference>
<protein>
    <recommendedName>
        <fullName evidence="4">DUF2127 domain-containing protein</fullName>
    </recommendedName>
</protein>
<proteinExistence type="predicted"/>
<feature type="transmembrane region" description="Helical" evidence="1">
    <location>
        <begin position="100"/>
        <end position="121"/>
    </location>
</feature>
<feature type="transmembrane region" description="Helical" evidence="1">
    <location>
        <begin position="73"/>
        <end position="94"/>
    </location>
</feature>
<evidence type="ECO:0000313" key="2">
    <source>
        <dbReference type="EMBL" id="GGA29490.1"/>
    </source>
</evidence>